<comment type="caution">
    <text evidence="1">The sequence shown here is derived from an EMBL/GenBank/DDBJ whole genome shotgun (WGS) entry which is preliminary data.</text>
</comment>
<reference evidence="1" key="1">
    <citation type="journal article" date="2014" name="Front. Microbiol.">
        <title>High frequency of phylogenetically diverse reductive dehalogenase-homologous genes in deep subseafloor sedimentary metagenomes.</title>
        <authorList>
            <person name="Kawai M."/>
            <person name="Futagami T."/>
            <person name="Toyoda A."/>
            <person name="Takaki Y."/>
            <person name="Nishi S."/>
            <person name="Hori S."/>
            <person name="Arai W."/>
            <person name="Tsubouchi T."/>
            <person name="Morono Y."/>
            <person name="Uchiyama I."/>
            <person name="Ito T."/>
            <person name="Fujiyama A."/>
            <person name="Inagaki F."/>
            <person name="Takami H."/>
        </authorList>
    </citation>
    <scope>NUCLEOTIDE SEQUENCE</scope>
    <source>
        <strain evidence="1">Expedition CK06-06</strain>
    </source>
</reference>
<accession>X0WJ92</accession>
<gene>
    <name evidence="1" type="ORF">S01H1_71894</name>
</gene>
<sequence length="201" mass="22185">LDNLLDALEKYNFNAIFLGGHGNETTLTGQNYQQILKACVNDQVMSGNLAYLLSCYTGLELGPSMISKKTQAYVGYNRDFRFMIDSDLSIQEDSLTSLAQPFQEIVLEIITRILKGQSMGAVYNGGVLKCNEWIEKLFERREYQWGQVIEFLKHNRDALIALGKREVHATPPTPTSAPGGFIPFAASVGGGALLLALGMLM</sequence>
<protein>
    <recommendedName>
        <fullName evidence="2">Gingipain domain-containing protein</fullName>
    </recommendedName>
</protein>
<proteinExistence type="predicted"/>
<feature type="non-terminal residue" evidence="1">
    <location>
        <position position="1"/>
    </location>
</feature>
<name>X0WJ92_9ZZZZ</name>
<evidence type="ECO:0000313" key="1">
    <source>
        <dbReference type="EMBL" id="GAG30735.1"/>
    </source>
</evidence>
<dbReference type="EMBL" id="BARS01047903">
    <property type="protein sequence ID" value="GAG30735.1"/>
    <property type="molecule type" value="Genomic_DNA"/>
</dbReference>
<organism evidence="1">
    <name type="scientific">marine sediment metagenome</name>
    <dbReference type="NCBI Taxonomy" id="412755"/>
    <lineage>
        <taxon>unclassified sequences</taxon>
        <taxon>metagenomes</taxon>
        <taxon>ecological metagenomes</taxon>
    </lineage>
</organism>
<dbReference type="AlphaFoldDB" id="X0WJ92"/>
<evidence type="ECO:0008006" key="2">
    <source>
        <dbReference type="Google" id="ProtNLM"/>
    </source>
</evidence>